<keyword evidence="7" id="KW-0694">RNA-binding</keyword>
<dbReference type="InterPro" id="IPR014001">
    <property type="entry name" value="Helicase_ATP-bd"/>
</dbReference>
<dbReference type="PROSITE" id="PS51195">
    <property type="entry name" value="Q_MOTIF"/>
    <property type="match status" value="2"/>
</dbReference>
<feature type="region of interest" description="Disordered" evidence="12">
    <location>
        <begin position="608"/>
        <end position="638"/>
    </location>
</feature>
<comment type="caution">
    <text evidence="15">The sequence shown here is derived from an EMBL/GenBank/DDBJ whole genome shotgun (WGS) entry which is preliminary data.</text>
</comment>
<feature type="compositionally biased region" description="Acidic residues" evidence="12">
    <location>
        <begin position="618"/>
        <end position="635"/>
    </location>
</feature>
<evidence type="ECO:0000256" key="9">
    <source>
        <dbReference type="ARBA" id="ARBA00047984"/>
    </source>
</evidence>
<keyword evidence="6" id="KW-0067">ATP-binding</keyword>
<reference evidence="15" key="1">
    <citation type="submission" date="2019-12" db="EMBL/GenBank/DDBJ databases">
        <title>Genome sequencing and annotation of Brassica cretica.</title>
        <authorList>
            <person name="Studholme D.J."/>
            <person name="Sarris P.F."/>
        </authorList>
    </citation>
    <scope>NUCLEOTIDE SEQUENCE</scope>
    <source>
        <strain evidence="15">PFS-102/07</strain>
        <tissue evidence="15">Leaf</tissue>
    </source>
</reference>
<feature type="compositionally biased region" description="Acidic residues" evidence="12">
    <location>
        <begin position="108"/>
        <end position="126"/>
    </location>
</feature>
<dbReference type="FunFam" id="3.40.50.300:FF:001942">
    <property type="entry name" value="DEAD-box ATP-dependent RNA helicase 50"/>
    <property type="match status" value="2"/>
</dbReference>
<feature type="compositionally biased region" description="Basic and acidic residues" evidence="12">
    <location>
        <begin position="151"/>
        <end position="178"/>
    </location>
</feature>
<evidence type="ECO:0000256" key="11">
    <source>
        <dbReference type="PROSITE-ProRule" id="PRU00552"/>
    </source>
</evidence>
<dbReference type="InterPro" id="IPR014014">
    <property type="entry name" value="RNA_helicase_DEAD_Q_motif"/>
</dbReference>
<accession>A0A8S9GZS5</accession>
<dbReference type="Gene3D" id="3.40.50.300">
    <property type="entry name" value="P-loop containing nucleotide triphosphate hydrolases"/>
    <property type="match status" value="2"/>
</dbReference>
<keyword evidence="4" id="KW-0347">Helicase</keyword>
<name>A0A8S9GZS5_BRACR</name>
<evidence type="ECO:0000256" key="4">
    <source>
        <dbReference type="ARBA" id="ARBA00022806"/>
    </source>
</evidence>
<keyword evidence="3" id="KW-0378">Hydrolase</keyword>
<feature type="region of interest" description="Disordered" evidence="12">
    <location>
        <begin position="150"/>
        <end position="256"/>
    </location>
</feature>
<feature type="domain" description="Helicase ATP-binding" evidence="13">
    <location>
        <begin position="870"/>
        <end position="1051"/>
    </location>
</feature>
<feature type="region of interest" description="Disordered" evidence="12">
    <location>
        <begin position="97"/>
        <end position="126"/>
    </location>
</feature>
<feature type="compositionally biased region" description="Low complexity" evidence="12">
    <location>
        <begin position="736"/>
        <end position="749"/>
    </location>
</feature>
<evidence type="ECO:0000313" key="15">
    <source>
        <dbReference type="EMBL" id="KAF2549502.1"/>
    </source>
</evidence>
<feature type="compositionally biased region" description="Basic and acidic residues" evidence="12">
    <location>
        <begin position="750"/>
        <end position="782"/>
    </location>
</feature>
<evidence type="ECO:0000256" key="7">
    <source>
        <dbReference type="ARBA" id="ARBA00022884"/>
    </source>
</evidence>
<evidence type="ECO:0000256" key="12">
    <source>
        <dbReference type="SAM" id="MobiDB-lite"/>
    </source>
</evidence>
<keyword evidence="5" id="KW-0611">Plant defense</keyword>
<keyword evidence="2" id="KW-0547">Nucleotide-binding</keyword>
<feature type="compositionally biased region" description="Low complexity" evidence="12">
    <location>
        <begin position="788"/>
        <end position="804"/>
    </location>
</feature>
<evidence type="ECO:0000256" key="3">
    <source>
        <dbReference type="ARBA" id="ARBA00022801"/>
    </source>
</evidence>
<dbReference type="EC" id="3.6.4.13" evidence="1"/>
<feature type="compositionally biased region" description="Basic and acidic residues" evidence="12">
    <location>
        <begin position="661"/>
        <end position="688"/>
    </location>
</feature>
<comment type="similarity">
    <text evidence="8">Belongs to the DEAD box helicase family.</text>
</comment>
<feature type="compositionally biased region" description="Polar residues" evidence="12">
    <location>
        <begin position="228"/>
        <end position="238"/>
    </location>
</feature>
<sequence>EIVRLFRNGGGVITRAGFTRRPLEASCSNEVVSDSTDDGFIVIKAEHRETEFYPPPPPPPSIPPSESSRRNGSRSRGVTASFGRLKAQKVKALVGKVTQKKQHVIRNEEEEEEEDGDEDFSEEEGFDGSSILDLMRKKLAMKAIPSSGKFSEVKRFSRVRESRELRDTDRSQTNERDSNGYAAANSRGRGDRPSNAKNLDTFKGSDRDAGEFANPRKFSDNERAGSRCSYSKDSSAANSRGREDRRFVNEESDTYQRRDRATMDEFSDARYFNDNERAGSHYSYSRGGAGNSRGWGDRRSVVYARDMEDWRERGNRTKSTRETGFFSRKSFAEVGCSEGMMKALKENNFDRPAHIQALAFAPVVDGKSCIIADQSGSGKTLAYLVPVIQRLREEELQGLSKSSSGCPRVIVLVPTAELASQVLANCRLISKSGVPFRSMVVTGGFKQRTQLENLEQGVDVLIATPGRFTYLMNEGILGLSNLRCAILDEVDILFGDEEFESALQNLISSSPVTAQYLFVTATLPLEIYNKLVEVFPDCEVVVSDSTDDGFIVIKAEHRETEFYPPPPPPPSIPPSESSRRNGSRSRGVTASFGRLKAQKVKALVGKVTQKKQHVIRNEEEEEEEDGDEDFSEEEGFGGSSILDLMRKKLAMKAIPSSGKSSEVKRFSRVRESRELRDTDRSQTNERDSNGYTAANSRGRGDRPSNAKNLDTFKGSDRAAGEFANPRKFSDNERAGSRSSYSKDSSAANSRGREDRRFVNKESDTYQRRDRATTDEFSDSRYFNDNERGGSYSSYSRGASGNSRGWGDRRSVVYARDMEDWRERGNRTKATRETGFFSRKSFAEVGCSEGMMKALKENNFDRPAHIQALAFAPVVDGKSCIIADQSGSGKTLAYLVPVIQRLREEELQGLSKSSSGCPRVIVLVPTAELASQVLANCRLISKSGVPFRSMVVTGGFKQRTQLENLEQGVDVLIATPGRFTYLMNEGILGLSNLRCAILDEVDILFGDEEFESALQNLISSSPVTAQYLFVTATLPLEIYNKLVEVFPDCEVVMGPRVHRVSNALEE</sequence>
<dbReference type="AlphaFoldDB" id="A0A8S9GZS5"/>
<dbReference type="PANTHER" id="PTHR47960">
    <property type="entry name" value="DEAD-BOX ATP-DEPENDENT RNA HELICASE 50"/>
    <property type="match status" value="1"/>
</dbReference>
<feature type="compositionally biased region" description="Basic and acidic residues" evidence="12">
    <location>
        <begin position="240"/>
        <end position="256"/>
    </location>
</feature>
<evidence type="ECO:0000256" key="8">
    <source>
        <dbReference type="ARBA" id="ARBA00038437"/>
    </source>
</evidence>
<dbReference type="SUPFAM" id="SSF52540">
    <property type="entry name" value="P-loop containing nucleoside triphosphate hydrolases"/>
    <property type="match status" value="2"/>
</dbReference>
<gene>
    <name evidence="15" type="ORF">F2Q70_00023844</name>
</gene>
<feature type="short sequence motif" description="Q motif" evidence="11">
    <location>
        <begin position="329"/>
        <end position="357"/>
    </location>
</feature>
<dbReference type="SMART" id="SM00487">
    <property type="entry name" value="DEXDc"/>
    <property type="match status" value="2"/>
</dbReference>
<feature type="region of interest" description="Disordered" evidence="12">
    <location>
        <begin position="787"/>
        <end position="806"/>
    </location>
</feature>
<organism evidence="15">
    <name type="scientific">Brassica cretica</name>
    <name type="common">Mustard</name>
    <dbReference type="NCBI Taxonomy" id="69181"/>
    <lineage>
        <taxon>Eukaryota</taxon>
        <taxon>Viridiplantae</taxon>
        <taxon>Streptophyta</taxon>
        <taxon>Embryophyta</taxon>
        <taxon>Tracheophyta</taxon>
        <taxon>Spermatophyta</taxon>
        <taxon>Magnoliopsida</taxon>
        <taxon>eudicotyledons</taxon>
        <taxon>Gunneridae</taxon>
        <taxon>Pentapetalae</taxon>
        <taxon>rosids</taxon>
        <taxon>malvids</taxon>
        <taxon>Brassicales</taxon>
        <taxon>Brassicaceae</taxon>
        <taxon>Brassiceae</taxon>
        <taxon>Brassica</taxon>
    </lineage>
</organism>
<dbReference type="InterPro" id="IPR011545">
    <property type="entry name" value="DEAD/DEAH_box_helicase_dom"/>
</dbReference>
<feature type="non-terminal residue" evidence="15">
    <location>
        <position position="1065"/>
    </location>
</feature>
<feature type="region of interest" description="Disordered" evidence="12">
    <location>
        <begin position="557"/>
        <end position="590"/>
    </location>
</feature>
<feature type="domain" description="DEAD-box RNA helicase Q" evidence="14">
    <location>
        <begin position="329"/>
        <end position="357"/>
    </location>
</feature>
<dbReference type="InterPro" id="IPR027417">
    <property type="entry name" value="P-loop_NTPase"/>
</dbReference>
<dbReference type="GO" id="GO:0003723">
    <property type="term" value="F:RNA binding"/>
    <property type="evidence" value="ECO:0007669"/>
    <property type="project" value="UniProtKB-KW"/>
</dbReference>
<feature type="region of interest" description="Disordered" evidence="12">
    <location>
        <begin position="653"/>
        <end position="782"/>
    </location>
</feature>
<evidence type="ECO:0000256" key="6">
    <source>
        <dbReference type="ARBA" id="ARBA00022840"/>
    </source>
</evidence>
<evidence type="ECO:0000259" key="13">
    <source>
        <dbReference type="PROSITE" id="PS51192"/>
    </source>
</evidence>
<feature type="domain" description="DEAD-box RNA helicase Q" evidence="14">
    <location>
        <begin position="839"/>
        <end position="867"/>
    </location>
</feature>
<dbReference type="GO" id="GO:0003724">
    <property type="term" value="F:RNA helicase activity"/>
    <property type="evidence" value="ECO:0007669"/>
    <property type="project" value="UniProtKB-EC"/>
</dbReference>
<protein>
    <recommendedName>
        <fullName evidence="10">DEAD-box ATP-dependent RNA helicase 50</fullName>
        <ecNumber evidence="1">3.6.4.13</ecNumber>
    </recommendedName>
</protein>
<dbReference type="GO" id="GO:0006952">
    <property type="term" value="P:defense response"/>
    <property type="evidence" value="ECO:0007669"/>
    <property type="project" value="UniProtKB-KW"/>
</dbReference>
<dbReference type="PROSITE" id="PS51192">
    <property type="entry name" value="HELICASE_ATP_BIND_1"/>
    <property type="match status" value="2"/>
</dbReference>
<dbReference type="GO" id="GO:0016787">
    <property type="term" value="F:hydrolase activity"/>
    <property type="evidence" value="ECO:0007669"/>
    <property type="project" value="UniProtKB-KW"/>
</dbReference>
<dbReference type="Pfam" id="PF00270">
    <property type="entry name" value="DEAD"/>
    <property type="match status" value="2"/>
</dbReference>
<dbReference type="EMBL" id="QGKY02001925">
    <property type="protein sequence ID" value="KAF2549502.1"/>
    <property type="molecule type" value="Genomic_DNA"/>
</dbReference>
<evidence type="ECO:0000259" key="14">
    <source>
        <dbReference type="PROSITE" id="PS51195"/>
    </source>
</evidence>
<dbReference type="GO" id="GO:0005524">
    <property type="term" value="F:ATP binding"/>
    <property type="evidence" value="ECO:0007669"/>
    <property type="project" value="UniProtKB-KW"/>
</dbReference>
<feature type="domain" description="Helicase ATP-binding" evidence="13">
    <location>
        <begin position="360"/>
        <end position="541"/>
    </location>
</feature>
<feature type="short sequence motif" description="Q motif" evidence="11">
    <location>
        <begin position="839"/>
        <end position="867"/>
    </location>
</feature>
<evidence type="ECO:0000256" key="2">
    <source>
        <dbReference type="ARBA" id="ARBA00022741"/>
    </source>
</evidence>
<evidence type="ECO:0000256" key="10">
    <source>
        <dbReference type="ARBA" id="ARBA00068820"/>
    </source>
</evidence>
<feature type="region of interest" description="Disordered" evidence="12">
    <location>
        <begin position="48"/>
        <end position="81"/>
    </location>
</feature>
<evidence type="ECO:0000256" key="1">
    <source>
        <dbReference type="ARBA" id="ARBA00012552"/>
    </source>
</evidence>
<dbReference type="InterPro" id="IPR044742">
    <property type="entry name" value="DEAD/DEAH_RhlB"/>
</dbReference>
<feature type="compositionally biased region" description="Pro residues" evidence="12">
    <location>
        <begin position="563"/>
        <end position="573"/>
    </location>
</feature>
<comment type="catalytic activity">
    <reaction evidence="9">
        <text>ATP + H2O = ADP + phosphate + H(+)</text>
        <dbReference type="Rhea" id="RHEA:13065"/>
        <dbReference type="ChEBI" id="CHEBI:15377"/>
        <dbReference type="ChEBI" id="CHEBI:15378"/>
        <dbReference type="ChEBI" id="CHEBI:30616"/>
        <dbReference type="ChEBI" id="CHEBI:43474"/>
        <dbReference type="ChEBI" id="CHEBI:456216"/>
        <dbReference type="EC" id="3.6.4.13"/>
    </reaction>
</comment>
<feature type="non-terminal residue" evidence="15">
    <location>
        <position position="1"/>
    </location>
</feature>
<dbReference type="CDD" id="cd00268">
    <property type="entry name" value="DEADc"/>
    <property type="match status" value="2"/>
</dbReference>
<proteinExistence type="inferred from homology"/>
<evidence type="ECO:0000256" key="5">
    <source>
        <dbReference type="ARBA" id="ARBA00022821"/>
    </source>
</evidence>
<feature type="compositionally biased region" description="Pro residues" evidence="12">
    <location>
        <begin position="53"/>
        <end position="63"/>
    </location>
</feature>